<dbReference type="GO" id="GO:0005737">
    <property type="term" value="C:cytoplasm"/>
    <property type="evidence" value="ECO:0007669"/>
    <property type="project" value="TreeGrafter"/>
</dbReference>
<dbReference type="Gene3D" id="3.40.50.410">
    <property type="entry name" value="von Willebrand factor, type A domain"/>
    <property type="match status" value="1"/>
</dbReference>
<evidence type="ECO:0000259" key="1">
    <source>
        <dbReference type="PROSITE" id="PS50234"/>
    </source>
</evidence>
<dbReference type="SMART" id="SM00327">
    <property type="entry name" value="VWA"/>
    <property type="match status" value="1"/>
</dbReference>
<keyword evidence="3" id="KW-1185">Reference proteome</keyword>
<dbReference type="InterPro" id="IPR011704">
    <property type="entry name" value="ATPase_dyneun-rel_AAA"/>
</dbReference>
<protein>
    <submittedName>
        <fullName evidence="2">AAA domain-domain-containing protein</fullName>
    </submittedName>
</protein>
<dbReference type="InParanoid" id="A0A1Y2D4I0"/>
<dbReference type="STRING" id="106004.A0A1Y2D4I0"/>
<organism evidence="2 3">
    <name type="scientific">Leucosporidium creatinivorum</name>
    <dbReference type="NCBI Taxonomy" id="106004"/>
    <lineage>
        <taxon>Eukaryota</taxon>
        <taxon>Fungi</taxon>
        <taxon>Dikarya</taxon>
        <taxon>Basidiomycota</taxon>
        <taxon>Pucciniomycotina</taxon>
        <taxon>Microbotryomycetes</taxon>
        <taxon>Leucosporidiales</taxon>
        <taxon>Leucosporidium</taxon>
    </lineage>
</organism>
<dbReference type="PROSITE" id="PS50234">
    <property type="entry name" value="VWFA"/>
    <property type="match status" value="1"/>
</dbReference>
<dbReference type="GO" id="GO:0005524">
    <property type="term" value="F:ATP binding"/>
    <property type="evidence" value="ECO:0007669"/>
    <property type="project" value="InterPro"/>
</dbReference>
<dbReference type="Gene3D" id="3.40.50.300">
    <property type="entry name" value="P-loop containing nucleotide triphosphate hydrolases"/>
    <property type="match status" value="2"/>
</dbReference>
<dbReference type="InterPro" id="IPR027417">
    <property type="entry name" value="P-loop_NTPase"/>
</dbReference>
<feature type="domain" description="VWFA" evidence="1">
    <location>
        <begin position="1268"/>
        <end position="1454"/>
    </location>
</feature>
<dbReference type="InterPro" id="IPR039891">
    <property type="entry name" value="VWA8"/>
</dbReference>
<comment type="caution">
    <text evidence="2">The sequence shown here is derived from an EMBL/GenBank/DDBJ whole genome shotgun (WGS) entry which is preliminary data.</text>
</comment>
<dbReference type="FunFam" id="3.40.50.300:FF:000587">
    <property type="entry name" value="von Willebrand factor A domain containing 8"/>
    <property type="match status" value="1"/>
</dbReference>
<dbReference type="InterPro" id="IPR002035">
    <property type="entry name" value="VWF_A"/>
</dbReference>
<dbReference type="Proteomes" id="UP000193467">
    <property type="component" value="Unassembled WGS sequence"/>
</dbReference>
<sequence length="1459" mass="160245">MLSRFLLLRPLRPHLARMAPSTRAQSRLNHVLSTLHPPTNPEEIRELLGTLRVGELALPIYETEDPARLAREENVLNSRDGEVVDHVEWMLRKAVLGQDLFLLSPPGPFARRLAYTFASLLNKPVEIVSLHRDVGESELKQGREIREGGKLVYVDSAAVRAAKMGSVLVLDGVERCERGVLPLLNNLLENREINLEDGTHIVSADRYDKMLQNGEDTKLFIPASREFRVVAIGTPVPPYPGFPLDPPFRSRFQARYLDPLSTGKILATQPGSKRPQDVNGKEMVEKVAEAIALVQVGKELRARMASGVPSSSSSEIPSFPQTSLLKLSTFLTLFPLPPSPTLSSPAQMANLLLAVHPALAFMPAPSWRALEEAFEKAGLGEWMAGVGEADWSVVGAEGEGIGGWKLEAIERKTEREATLTFSRGGVESIKLDVPAGPLPFAPYPLTPDAYPHIYLTPRFQHLLTSFLQLHALGSFDISFLPPSSSLQSSSSSTTILIETFASLLGYALETLHLYKELGGREIWMRRVVHSGSGGQGGVTSWEPSLLTKGAWEGKLVHLEGIDALGATAGSLGRLLCEREGELWEGKRLVGPLKEGDATHPLLSHVHPSFRLIATSSKSSPPRDWLTEELSSYFVSLPTLAMPLEEEKAILLSTGCPSSLVNQLETFARAYRRANAAPGSKSRRLGTASLVRIANRLARYPEEGLFGLLNRTLLSEFLPTTDKVALAELFKQTGVEEAPIWWNPPSVVEGQHLVFPAASDPQEQSKPYKIPLFDMTQDPEGASHVPFMNVYLNNSQQTSLMRDIATDLEILGEHILLLGNQGVGKNKIIDRLLQLLNRPREFIQLHRDTTTQSLMFQTTLDGGVIRYVDSPLLRAVSLGRILVIDEVDKAAAPVVAGLASLAGRGEMSLADGRRIRPSHKTGHEGDKAGNDGDIIVHPNFRLILLANRPGFPFLGNPFLRVLGDNFSCYSVSNPDVDSEQKVLSQLAPELDADLLRSLVGAFGDLRKAFDAGSLSYPFSLRELLALVRHLKRFPDDSLEAVLRNVFDFDVSRPEVLDTLYTVLRKHKLGVERIGIDAVRGEAGDEAKKKAKVIEFEPKGDTSLSEPPKFGKEDDKVHVGGNTWAGGTGGRSTAGLGGRGGYMRLYKPGQDIHQIPDSLKAQVPDEVKSKAREMARKELAARLAEVDLTSGQASIYSGYHDAVAAHVQQLVTFLDNLEANEEERIWLKRQGDGELDESRLADGLTGEATIYKRRALEKPELGRPQLKPKRIRFVVDVSASMYRNQYDGRLARSLEAITMILESFSRLQRKEKYRIDIVGHSGEEAVIPLVPLDSLAGLHAGDFYKVIQKAALIPQFVWAGDHTLEAIEQGVTAVVDSDSDDFFLIVLTDANFERYGISEEDLKRVMNSNSKVKTSLIAIGEGAEAEWLPSALPGKAHRVKNTSDIATTLRTILSSMLGGDL</sequence>
<dbReference type="OrthoDB" id="5186at2759"/>
<gene>
    <name evidence="2" type="ORF">BCR35DRAFT_296800</name>
</gene>
<dbReference type="PANTHER" id="PTHR21610">
    <property type="entry name" value="VON WILLEBRAND FACTOR A DOMAIN-CONTAINING PROTEIN 8"/>
    <property type="match status" value="1"/>
</dbReference>
<evidence type="ECO:0000313" key="3">
    <source>
        <dbReference type="Proteomes" id="UP000193467"/>
    </source>
</evidence>
<dbReference type="Pfam" id="PF07728">
    <property type="entry name" value="AAA_5"/>
    <property type="match status" value="3"/>
</dbReference>
<dbReference type="SUPFAM" id="SSF53300">
    <property type="entry name" value="vWA-like"/>
    <property type="match status" value="1"/>
</dbReference>
<dbReference type="PANTHER" id="PTHR21610:SF9">
    <property type="entry name" value="VON WILLEBRAND FACTOR A DOMAIN-CONTAINING PROTEIN 8"/>
    <property type="match status" value="1"/>
</dbReference>
<accession>A0A1Y2D4I0</accession>
<name>A0A1Y2D4I0_9BASI</name>
<dbReference type="EMBL" id="MCGR01000100">
    <property type="protein sequence ID" value="ORY54170.1"/>
    <property type="molecule type" value="Genomic_DNA"/>
</dbReference>
<proteinExistence type="predicted"/>
<reference evidence="2 3" key="1">
    <citation type="submission" date="2016-07" db="EMBL/GenBank/DDBJ databases">
        <title>Pervasive Adenine N6-methylation of Active Genes in Fungi.</title>
        <authorList>
            <consortium name="DOE Joint Genome Institute"/>
            <person name="Mondo S.J."/>
            <person name="Dannebaum R.O."/>
            <person name="Kuo R.C."/>
            <person name="Labutti K."/>
            <person name="Haridas S."/>
            <person name="Kuo A."/>
            <person name="Salamov A."/>
            <person name="Ahrendt S.R."/>
            <person name="Lipzen A."/>
            <person name="Sullivan W."/>
            <person name="Andreopoulos W.B."/>
            <person name="Clum A."/>
            <person name="Lindquist E."/>
            <person name="Daum C."/>
            <person name="Ramamoorthy G.K."/>
            <person name="Gryganskyi A."/>
            <person name="Culley D."/>
            <person name="Magnuson J.K."/>
            <person name="James T.Y."/>
            <person name="O'Malley M.A."/>
            <person name="Stajich J.E."/>
            <person name="Spatafora J.W."/>
            <person name="Visel A."/>
            <person name="Grigoriev I.V."/>
        </authorList>
    </citation>
    <scope>NUCLEOTIDE SEQUENCE [LARGE SCALE GENOMIC DNA]</scope>
    <source>
        <strain evidence="2 3">62-1032</strain>
    </source>
</reference>
<dbReference type="GO" id="GO:0016887">
    <property type="term" value="F:ATP hydrolysis activity"/>
    <property type="evidence" value="ECO:0007669"/>
    <property type="project" value="InterPro"/>
</dbReference>
<evidence type="ECO:0000313" key="2">
    <source>
        <dbReference type="EMBL" id="ORY54170.1"/>
    </source>
</evidence>
<dbReference type="SUPFAM" id="SSF52540">
    <property type="entry name" value="P-loop containing nucleoside triphosphate hydrolases"/>
    <property type="match status" value="2"/>
</dbReference>
<dbReference type="InterPro" id="IPR036465">
    <property type="entry name" value="vWFA_dom_sf"/>
</dbReference>